<feature type="domain" description="DUF6589" evidence="2">
    <location>
        <begin position="2"/>
        <end position="99"/>
    </location>
</feature>
<reference evidence="4" key="1">
    <citation type="journal article" date="2017" name="Nat. Ecol. Evol.">
        <title>Genome expansion and lineage-specific genetic innovations in the forest pathogenic fungi Armillaria.</title>
        <authorList>
            <person name="Sipos G."/>
            <person name="Prasanna A.N."/>
            <person name="Walter M.C."/>
            <person name="O'Connor E."/>
            <person name="Balint B."/>
            <person name="Krizsan K."/>
            <person name="Kiss B."/>
            <person name="Hess J."/>
            <person name="Varga T."/>
            <person name="Slot J."/>
            <person name="Riley R."/>
            <person name="Boka B."/>
            <person name="Rigling D."/>
            <person name="Barry K."/>
            <person name="Lee J."/>
            <person name="Mihaltcheva S."/>
            <person name="LaButti K."/>
            <person name="Lipzen A."/>
            <person name="Waldron R."/>
            <person name="Moloney N.M."/>
            <person name="Sperisen C."/>
            <person name="Kredics L."/>
            <person name="Vagvoelgyi C."/>
            <person name="Patrignani A."/>
            <person name="Fitzpatrick D."/>
            <person name="Nagy I."/>
            <person name="Doyle S."/>
            <person name="Anderson J.B."/>
            <person name="Grigoriev I.V."/>
            <person name="Gueldener U."/>
            <person name="Muensterkoetter M."/>
            <person name="Nagy L.G."/>
        </authorList>
    </citation>
    <scope>NUCLEOTIDE SEQUENCE [LARGE SCALE GENOMIC DNA]</scope>
    <source>
        <strain evidence="4">Ar21-2</strain>
    </source>
</reference>
<proteinExistence type="predicted"/>
<organism evidence="3 4">
    <name type="scientific">Armillaria gallica</name>
    <name type="common">Bulbous honey fungus</name>
    <name type="synonym">Armillaria bulbosa</name>
    <dbReference type="NCBI Taxonomy" id="47427"/>
    <lineage>
        <taxon>Eukaryota</taxon>
        <taxon>Fungi</taxon>
        <taxon>Dikarya</taxon>
        <taxon>Basidiomycota</taxon>
        <taxon>Agaricomycotina</taxon>
        <taxon>Agaricomycetes</taxon>
        <taxon>Agaricomycetidae</taxon>
        <taxon>Agaricales</taxon>
        <taxon>Marasmiineae</taxon>
        <taxon>Physalacriaceae</taxon>
        <taxon>Armillaria</taxon>
    </lineage>
</organism>
<dbReference type="Proteomes" id="UP000217790">
    <property type="component" value="Unassembled WGS sequence"/>
</dbReference>
<evidence type="ECO:0000256" key="1">
    <source>
        <dbReference type="SAM" id="MobiDB-lite"/>
    </source>
</evidence>
<name>A0A2H3D045_ARMGA</name>
<dbReference type="Pfam" id="PF20231">
    <property type="entry name" value="DUF6589"/>
    <property type="match status" value="1"/>
</dbReference>
<dbReference type="InterPro" id="IPR046496">
    <property type="entry name" value="DUF6589"/>
</dbReference>
<dbReference type="STRING" id="47427.A0A2H3D045"/>
<dbReference type="OrthoDB" id="3266963at2759"/>
<feature type="region of interest" description="Disordered" evidence="1">
    <location>
        <begin position="167"/>
        <end position="195"/>
    </location>
</feature>
<evidence type="ECO:0000259" key="2">
    <source>
        <dbReference type="Pfam" id="PF20231"/>
    </source>
</evidence>
<dbReference type="InParanoid" id="A0A2H3D045"/>
<gene>
    <name evidence="3" type="ORF">ARMGADRAFT_1033960</name>
</gene>
<keyword evidence="4" id="KW-1185">Reference proteome</keyword>
<dbReference type="AlphaFoldDB" id="A0A2H3D045"/>
<protein>
    <recommendedName>
        <fullName evidence="2">DUF6589 domain-containing protein</fullName>
    </recommendedName>
</protein>
<evidence type="ECO:0000313" key="4">
    <source>
        <dbReference type="Proteomes" id="UP000217790"/>
    </source>
</evidence>
<sequence>MKQCLLDFNGQMGIKGGETLRMLLWPYGDGGTFVTAQHLKKYLGLTDLDVYKNFQNHLFTVELWHAKSTNLNITAANFYGPQTTNNPSALSRCAATTNIAAISIPQQGVCSYSGKPIYLIYRELNNNQSLPSLESLILNVKTLVRQDMESAPNIYRVPVGRQWISHSANESDKKVDKGNQKESPPFKENDGFDGD</sequence>
<dbReference type="EMBL" id="KZ293672">
    <property type="protein sequence ID" value="PBK88625.1"/>
    <property type="molecule type" value="Genomic_DNA"/>
</dbReference>
<evidence type="ECO:0000313" key="3">
    <source>
        <dbReference type="EMBL" id="PBK88625.1"/>
    </source>
</evidence>
<accession>A0A2H3D045</accession>
<feature type="compositionally biased region" description="Basic and acidic residues" evidence="1">
    <location>
        <begin position="169"/>
        <end position="195"/>
    </location>
</feature>